<evidence type="ECO:0000313" key="1">
    <source>
        <dbReference type="EMBL" id="SVE40896.1"/>
    </source>
</evidence>
<organism evidence="1">
    <name type="scientific">marine metagenome</name>
    <dbReference type="NCBI Taxonomy" id="408172"/>
    <lineage>
        <taxon>unclassified sequences</taxon>
        <taxon>metagenomes</taxon>
        <taxon>ecological metagenomes</taxon>
    </lineage>
</organism>
<gene>
    <name evidence="1" type="ORF">METZ01_LOCUS493750</name>
</gene>
<dbReference type="AlphaFoldDB" id="A0A383D8N6"/>
<protein>
    <recommendedName>
        <fullName evidence="2">PD-(D/E)XK endonuclease-like domain-containing protein</fullName>
    </recommendedName>
</protein>
<reference evidence="1" key="1">
    <citation type="submission" date="2018-05" db="EMBL/GenBank/DDBJ databases">
        <authorList>
            <person name="Lanie J.A."/>
            <person name="Ng W.-L."/>
            <person name="Kazmierczak K.M."/>
            <person name="Andrzejewski T.M."/>
            <person name="Davidsen T.M."/>
            <person name="Wayne K.J."/>
            <person name="Tettelin H."/>
            <person name="Glass J.I."/>
            <person name="Rusch D."/>
            <person name="Podicherti R."/>
            <person name="Tsui H.-C.T."/>
            <person name="Winkler M.E."/>
        </authorList>
    </citation>
    <scope>NUCLEOTIDE SEQUENCE</scope>
</reference>
<dbReference type="EMBL" id="UINC01215278">
    <property type="protein sequence ID" value="SVE40896.1"/>
    <property type="molecule type" value="Genomic_DNA"/>
</dbReference>
<evidence type="ECO:0008006" key="2">
    <source>
        <dbReference type="Google" id="ProtNLM"/>
    </source>
</evidence>
<accession>A0A383D8N6</accession>
<name>A0A383D8N6_9ZZZZ</name>
<feature type="non-terminal residue" evidence="1">
    <location>
        <position position="178"/>
    </location>
</feature>
<sequence length="178" mass="20029">MTDTLLEAIDAVATASLKRSPRRTYMGASLLGHECALTVWLTHRWSLLPPSGARLARLFADGAAGELRSAQRIAELPIVSLRTQTIGGQFGGSMMGGHIRFHIDGLLDGIPEDPRLLVWEHKETNGKNWRKLERLGSYEEWNELYFGQLQFYIGAMRECTEHEPEGGYAMVYYRDACD</sequence>
<proteinExistence type="predicted"/>